<dbReference type="STRING" id="74873.A0A084VMZ7"/>
<evidence type="ECO:0000259" key="1">
    <source>
        <dbReference type="PROSITE" id="PS50105"/>
    </source>
</evidence>
<dbReference type="SUPFAM" id="SSF47769">
    <property type="entry name" value="SAM/Pointed domain"/>
    <property type="match status" value="1"/>
</dbReference>
<dbReference type="VEuPathDB" id="VectorBase:ASIC006769"/>
<keyword evidence="4" id="KW-1185">Reference proteome</keyword>
<dbReference type="PROSITE" id="PS50105">
    <property type="entry name" value="SAM_DOMAIN"/>
    <property type="match status" value="1"/>
</dbReference>
<sequence length="172" mass="19444">MNTSLQLMYLEDLEDLGIMKMGHQKKILMSIERIKDVTSGRMDTSRLSGVSEWPQPIEYVTITWRSLASVTHPVPPPDGPYHAFTSLRPSPPPRKTYTLLAGPAEEQSDEDAGATALFSAPSIEDMHDPFVIVCILSFMFLSEMIRILKFHSHLLLQLLQPFGRIFGFKQLI</sequence>
<accession>A0A084VMZ7</accession>
<dbReference type="InterPro" id="IPR001660">
    <property type="entry name" value="SAM"/>
</dbReference>
<protein>
    <submittedName>
        <fullName evidence="3">SAM domain-containing protein</fullName>
    </submittedName>
</protein>
<reference evidence="3" key="2">
    <citation type="submission" date="2020-05" db="UniProtKB">
        <authorList>
            <consortium name="EnsemblMetazoa"/>
        </authorList>
    </citation>
    <scope>IDENTIFICATION</scope>
</reference>
<organism evidence="2">
    <name type="scientific">Anopheles sinensis</name>
    <name type="common">Mosquito</name>
    <dbReference type="NCBI Taxonomy" id="74873"/>
    <lineage>
        <taxon>Eukaryota</taxon>
        <taxon>Metazoa</taxon>
        <taxon>Ecdysozoa</taxon>
        <taxon>Arthropoda</taxon>
        <taxon>Hexapoda</taxon>
        <taxon>Insecta</taxon>
        <taxon>Pterygota</taxon>
        <taxon>Neoptera</taxon>
        <taxon>Endopterygota</taxon>
        <taxon>Diptera</taxon>
        <taxon>Nematocera</taxon>
        <taxon>Culicoidea</taxon>
        <taxon>Culicidae</taxon>
        <taxon>Anophelinae</taxon>
        <taxon>Anopheles</taxon>
    </lineage>
</organism>
<reference evidence="2 4" key="1">
    <citation type="journal article" date="2014" name="BMC Genomics">
        <title>Genome sequence of Anopheles sinensis provides insight into genetics basis of mosquito competence for malaria parasites.</title>
        <authorList>
            <person name="Zhou D."/>
            <person name="Zhang D."/>
            <person name="Ding G."/>
            <person name="Shi L."/>
            <person name="Hou Q."/>
            <person name="Ye Y."/>
            <person name="Xu Y."/>
            <person name="Zhou H."/>
            <person name="Xiong C."/>
            <person name="Li S."/>
            <person name="Yu J."/>
            <person name="Hong S."/>
            <person name="Yu X."/>
            <person name="Zou P."/>
            <person name="Chen C."/>
            <person name="Chang X."/>
            <person name="Wang W."/>
            <person name="Lv Y."/>
            <person name="Sun Y."/>
            <person name="Ma L."/>
            <person name="Shen B."/>
            <person name="Zhu C."/>
        </authorList>
    </citation>
    <scope>NUCLEOTIDE SEQUENCE [LARGE SCALE GENOMIC DNA]</scope>
</reference>
<evidence type="ECO:0000313" key="3">
    <source>
        <dbReference type="EnsemblMetazoa" id="ASIC006769-PA"/>
    </source>
</evidence>
<dbReference type="VEuPathDB" id="VectorBase:ASIS018358"/>
<evidence type="ECO:0000313" key="2">
    <source>
        <dbReference type="EMBL" id="KFB39341.1"/>
    </source>
</evidence>
<dbReference type="EnsemblMetazoa" id="ASIC006769-RA">
    <property type="protein sequence ID" value="ASIC006769-PA"/>
    <property type="gene ID" value="ASIC006769"/>
</dbReference>
<proteinExistence type="predicted"/>
<dbReference type="Proteomes" id="UP000030765">
    <property type="component" value="Unassembled WGS sequence"/>
</dbReference>
<dbReference type="Gene3D" id="1.10.150.50">
    <property type="entry name" value="Transcription Factor, Ets-1"/>
    <property type="match status" value="1"/>
</dbReference>
<gene>
    <name evidence="2" type="ORF">ZHAS_00006769</name>
</gene>
<dbReference type="Pfam" id="PF00536">
    <property type="entry name" value="SAM_1"/>
    <property type="match status" value="1"/>
</dbReference>
<name>A0A084VMZ7_ANOSI</name>
<feature type="domain" description="SAM" evidence="1">
    <location>
        <begin position="1"/>
        <end position="37"/>
    </location>
</feature>
<dbReference type="AlphaFoldDB" id="A0A084VMZ7"/>
<dbReference type="EMBL" id="ATLV01014652">
    <property type="status" value="NOT_ANNOTATED_CDS"/>
    <property type="molecule type" value="Genomic_DNA"/>
</dbReference>
<dbReference type="EMBL" id="KE524978">
    <property type="protein sequence ID" value="KFB39341.1"/>
    <property type="molecule type" value="Genomic_DNA"/>
</dbReference>
<dbReference type="OrthoDB" id="6156898at2759"/>
<evidence type="ECO:0000313" key="4">
    <source>
        <dbReference type="Proteomes" id="UP000030765"/>
    </source>
</evidence>
<dbReference type="InterPro" id="IPR013761">
    <property type="entry name" value="SAM/pointed_sf"/>
</dbReference>